<sequence>MGLFGSNKKSAELLAEHKFDYINLADFHSHSFWAGFAYVTIYFGILISLCAYAADIYTAASLLIFNKWSSKLQPAVEFSISKWIFAGCIILSFALLAVEWAISVKILKGHGVAEIYLNSNAQRWSCIFGGRGRKEDTGWKRFLVFARLTKSKSGVDYVALFTFFSFKGWIRTIFAEGPRQAINALTLYSVMKADIIPHNVKKGEELGAMLKFFQNFAALGKQDRAQALVLGSMLFTLVIWAFAILQLLIAGAMYVIYLCHVIGSESGLYGYCKVRVDEKLGEIVASNHRKDWSKGTRKHKFYIG</sequence>
<dbReference type="STRING" id="1051890.A0A3N4LCG3"/>
<dbReference type="GO" id="GO:0005886">
    <property type="term" value="C:plasma membrane"/>
    <property type="evidence" value="ECO:0007669"/>
    <property type="project" value="InterPro"/>
</dbReference>
<dbReference type="Proteomes" id="UP000267821">
    <property type="component" value="Unassembled WGS sequence"/>
</dbReference>
<proteinExistence type="predicted"/>
<dbReference type="AlphaFoldDB" id="A0A3N4LCG3"/>
<keyword evidence="1" id="KW-0812">Transmembrane</keyword>
<dbReference type="FunCoup" id="A0A3N4LCG3">
    <property type="interactions" value="11"/>
</dbReference>
<dbReference type="PANTHER" id="PTHR36424">
    <property type="entry name" value="PHEROMONE-REGULATED MEMBRANE PROTEIN 6"/>
    <property type="match status" value="1"/>
</dbReference>
<keyword evidence="1" id="KW-1133">Transmembrane helix</keyword>
<reference evidence="2 3" key="1">
    <citation type="journal article" date="2018" name="Nat. Ecol. Evol.">
        <title>Pezizomycetes genomes reveal the molecular basis of ectomycorrhizal truffle lifestyle.</title>
        <authorList>
            <person name="Murat C."/>
            <person name="Payen T."/>
            <person name="Noel B."/>
            <person name="Kuo A."/>
            <person name="Morin E."/>
            <person name="Chen J."/>
            <person name="Kohler A."/>
            <person name="Krizsan K."/>
            <person name="Balestrini R."/>
            <person name="Da Silva C."/>
            <person name="Montanini B."/>
            <person name="Hainaut M."/>
            <person name="Levati E."/>
            <person name="Barry K.W."/>
            <person name="Belfiori B."/>
            <person name="Cichocki N."/>
            <person name="Clum A."/>
            <person name="Dockter R.B."/>
            <person name="Fauchery L."/>
            <person name="Guy J."/>
            <person name="Iotti M."/>
            <person name="Le Tacon F."/>
            <person name="Lindquist E.A."/>
            <person name="Lipzen A."/>
            <person name="Malagnac F."/>
            <person name="Mello A."/>
            <person name="Molinier V."/>
            <person name="Miyauchi S."/>
            <person name="Poulain J."/>
            <person name="Riccioni C."/>
            <person name="Rubini A."/>
            <person name="Sitrit Y."/>
            <person name="Splivallo R."/>
            <person name="Traeger S."/>
            <person name="Wang M."/>
            <person name="Zifcakova L."/>
            <person name="Wipf D."/>
            <person name="Zambonelli A."/>
            <person name="Paolocci F."/>
            <person name="Nowrousian M."/>
            <person name="Ottonello S."/>
            <person name="Baldrian P."/>
            <person name="Spatafora J.W."/>
            <person name="Henrissat B."/>
            <person name="Nagy L.G."/>
            <person name="Aury J.M."/>
            <person name="Wincker P."/>
            <person name="Grigoriev I.V."/>
            <person name="Bonfante P."/>
            <person name="Martin F.M."/>
        </authorList>
    </citation>
    <scope>NUCLEOTIDE SEQUENCE [LARGE SCALE GENOMIC DNA]</scope>
    <source>
        <strain evidence="2 3">ATCC MYA-4762</strain>
    </source>
</reference>
<evidence type="ECO:0000313" key="3">
    <source>
        <dbReference type="Proteomes" id="UP000267821"/>
    </source>
</evidence>
<keyword evidence="1" id="KW-0472">Membrane</keyword>
<accession>A0A3N4LCG3</accession>
<organism evidence="2 3">
    <name type="scientific">Terfezia boudieri ATCC MYA-4762</name>
    <dbReference type="NCBI Taxonomy" id="1051890"/>
    <lineage>
        <taxon>Eukaryota</taxon>
        <taxon>Fungi</taxon>
        <taxon>Dikarya</taxon>
        <taxon>Ascomycota</taxon>
        <taxon>Pezizomycotina</taxon>
        <taxon>Pezizomycetes</taxon>
        <taxon>Pezizales</taxon>
        <taxon>Pezizaceae</taxon>
        <taxon>Terfezia</taxon>
    </lineage>
</organism>
<dbReference type="EMBL" id="ML121569">
    <property type="protein sequence ID" value="RPB20564.1"/>
    <property type="molecule type" value="Genomic_DNA"/>
</dbReference>
<protein>
    <submittedName>
        <fullName evidence="2">Uncharacterized protein</fullName>
    </submittedName>
</protein>
<feature type="transmembrane region" description="Helical" evidence="1">
    <location>
        <begin position="80"/>
        <end position="102"/>
    </location>
</feature>
<evidence type="ECO:0000256" key="1">
    <source>
        <dbReference type="SAM" id="Phobius"/>
    </source>
</evidence>
<name>A0A3N4LCG3_9PEZI</name>
<keyword evidence="3" id="KW-1185">Reference proteome</keyword>
<evidence type="ECO:0000313" key="2">
    <source>
        <dbReference type="EMBL" id="RPB20564.1"/>
    </source>
</evidence>
<feature type="transmembrane region" description="Helical" evidence="1">
    <location>
        <begin position="228"/>
        <end position="257"/>
    </location>
</feature>
<feature type="transmembrane region" description="Helical" evidence="1">
    <location>
        <begin position="36"/>
        <end position="60"/>
    </location>
</feature>
<dbReference type="InterPro" id="IPR031606">
    <property type="entry name" value="Kch1/2"/>
</dbReference>
<dbReference type="GO" id="GO:0015079">
    <property type="term" value="F:potassium ion transmembrane transporter activity"/>
    <property type="evidence" value="ECO:0007669"/>
    <property type="project" value="InterPro"/>
</dbReference>
<dbReference type="Pfam" id="PF16944">
    <property type="entry name" value="KCH"/>
    <property type="match status" value="1"/>
</dbReference>
<gene>
    <name evidence="2" type="ORF">L211DRAFT_858695</name>
</gene>
<dbReference type="InParanoid" id="A0A3N4LCG3"/>
<dbReference type="OrthoDB" id="2128042at2759"/>
<dbReference type="PANTHER" id="PTHR36424:SF1">
    <property type="entry name" value="LOW AFFINITY K(+) TRANSPORTER 1-RELATED"/>
    <property type="match status" value="1"/>
</dbReference>